<dbReference type="Pfam" id="PF01722">
    <property type="entry name" value="BolA"/>
    <property type="match status" value="1"/>
</dbReference>
<comment type="similarity">
    <text evidence="1">Belongs to the BolA/IbaG family.</text>
</comment>
<reference evidence="2 3" key="1">
    <citation type="submission" date="2019-06" db="EMBL/GenBank/DDBJ databases">
        <title>Quisquiliibacterium sp. nov., isolated from a maize field.</title>
        <authorList>
            <person name="Lin S.-Y."/>
            <person name="Tsai C.-F."/>
            <person name="Young C.-C."/>
        </authorList>
    </citation>
    <scope>NUCLEOTIDE SEQUENCE [LARGE SCALE GENOMIC DNA]</scope>
    <source>
        <strain evidence="2 3">CC-CFT501</strain>
    </source>
</reference>
<dbReference type="OrthoDB" id="5296536at2"/>
<dbReference type="Proteomes" id="UP000321548">
    <property type="component" value="Unassembled WGS sequence"/>
</dbReference>
<dbReference type="InterPro" id="IPR036065">
    <property type="entry name" value="BolA-like_sf"/>
</dbReference>
<dbReference type="PANTHER" id="PTHR46230:SF7">
    <property type="entry name" value="BOLA-LIKE PROTEIN 1"/>
    <property type="match status" value="1"/>
</dbReference>
<dbReference type="PIRSF" id="PIRSF003113">
    <property type="entry name" value="BolA"/>
    <property type="match status" value="1"/>
</dbReference>
<evidence type="ECO:0000313" key="3">
    <source>
        <dbReference type="Proteomes" id="UP000321548"/>
    </source>
</evidence>
<dbReference type="Gene3D" id="3.30.300.90">
    <property type="entry name" value="BolA-like"/>
    <property type="match status" value="1"/>
</dbReference>
<evidence type="ECO:0000256" key="1">
    <source>
        <dbReference type="RuleBase" id="RU003860"/>
    </source>
</evidence>
<dbReference type="AlphaFoldDB" id="A0A5C8P1B7"/>
<protein>
    <submittedName>
        <fullName evidence="2">BolA family transcriptional regulator</fullName>
    </submittedName>
</protein>
<accession>A0A5C8P1B7</accession>
<organism evidence="2 3">
    <name type="scientific">Zeimonas arvi</name>
    <dbReference type="NCBI Taxonomy" id="2498847"/>
    <lineage>
        <taxon>Bacteria</taxon>
        <taxon>Pseudomonadati</taxon>
        <taxon>Pseudomonadota</taxon>
        <taxon>Betaproteobacteria</taxon>
        <taxon>Burkholderiales</taxon>
        <taxon>Burkholderiaceae</taxon>
        <taxon>Zeimonas</taxon>
    </lineage>
</organism>
<dbReference type="InterPro" id="IPR002634">
    <property type="entry name" value="BolA"/>
</dbReference>
<sequence length="94" mass="10032">MKPEVAELRRRLADAFPEAAEIAIDDDSAAHAGHAGAAGGAGHFKVRILSPRFAGMPTLARHRLVYDAVADWMPHRIHALSIDARPAPTDSSKG</sequence>
<comment type="caution">
    <text evidence="2">The sequence shown here is derived from an EMBL/GenBank/DDBJ whole genome shotgun (WGS) entry which is preliminary data.</text>
</comment>
<evidence type="ECO:0000313" key="2">
    <source>
        <dbReference type="EMBL" id="TXL67112.1"/>
    </source>
</evidence>
<keyword evidence="3" id="KW-1185">Reference proteome</keyword>
<dbReference type="EMBL" id="VDUY01000002">
    <property type="protein sequence ID" value="TXL67112.1"/>
    <property type="molecule type" value="Genomic_DNA"/>
</dbReference>
<name>A0A5C8P1B7_9BURK</name>
<dbReference type="GO" id="GO:0016226">
    <property type="term" value="P:iron-sulfur cluster assembly"/>
    <property type="evidence" value="ECO:0007669"/>
    <property type="project" value="TreeGrafter"/>
</dbReference>
<gene>
    <name evidence="2" type="ORF">FHP08_05715</name>
</gene>
<dbReference type="PANTHER" id="PTHR46230">
    <property type="match status" value="1"/>
</dbReference>
<proteinExistence type="inferred from homology"/>
<dbReference type="SUPFAM" id="SSF82657">
    <property type="entry name" value="BolA-like"/>
    <property type="match status" value="1"/>
</dbReference>
<dbReference type="RefSeq" id="WP_147703361.1">
    <property type="nucleotide sequence ID" value="NZ_VDUY01000002.1"/>
</dbReference>